<gene>
    <name evidence="1" type="ORF">CVLEPA_LOCUS23000</name>
</gene>
<sequence>MQIEEEFRNVYILDYNAIEEACVTVLTTLDHKCNSNVERQCHETEVPSSEKELHLFLRSQKQLRPSHETNLFDGMQTVNACWISLNSRKKTPPSLLVS</sequence>
<evidence type="ECO:0000313" key="2">
    <source>
        <dbReference type="Proteomes" id="UP001642483"/>
    </source>
</evidence>
<name>A0ABP0GFZ8_CLALP</name>
<accession>A0ABP0GFZ8</accession>
<proteinExistence type="predicted"/>
<dbReference type="Proteomes" id="UP001642483">
    <property type="component" value="Unassembled WGS sequence"/>
</dbReference>
<comment type="caution">
    <text evidence="1">The sequence shown here is derived from an EMBL/GenBank/DDBJ whole genome shotgun (WGS) entry which is preliminary data.</text>
</comment>
<reference evidence="1 2" key="1">
    <citation type="submission" date="2024-02" db="EMBL/GenBank/DDBJ databases">
        <authorList>
            <person name="Daric V."/>
            <person name="Darras S."/>
        </authorList>
    </citation>
    <scope>NUCLEOTIDE SEQUENCE [LARGE SCALE GENOMIC DNA]</scope>
</reference>
<dbReference type="EMBL" id="CAWYQH010000119">
    <property type="protein sequence ID" value="CAK8690372.1"/>
    <property type="molecule type" value="Genomic_DNA"/>
</dbReference>
<organism evidence="1 2">
    <name type="scientific">Clavelina lepadiformis</name>
    <name type="common">Light-bulb sea squirt</name>
    <name type="synonym">Ascidia lepadiformis</name>
    <dbReference type="NCBI Taxonomy" id="159417"/>
    <lineage>
        <taxon>Eukaryota</taxon>
        <taxon>Metazoa</taxon>
        <taxon>Chordata</taxon>
        <taxon>Tunicata</taxon>
        <taxon>Ascidiacea</taxon>
        <taxon>Aplousobranchia</taxon>
        <taxon>Clavelinidae</taxon>
        <taxon>Clavelina</taxon>
    </lineage>
</organism>
<keyword evidence="2" id="KW-1185">Reference proteome</keyword>
<evidence type="ECO:0000313" key="1">
    <source>
        <dbReference type="EMBL" id="CAK8690372.1"/>
    </source>
</evidence>
<protein>
    <submittedName>
        <fullName evidence="1">Uncharacterized protein</fullName>
    </submittedName>
</protein>